<dbReference type="PANTHER" id="PTHR41259:SF1">
    <property type="entry name" value="DOUBLE-STRAND BREAK REPAIR RAD50 ATPASE, PUTATIVE-RELATED"/>
    <property type="match status" value="1"/>
</dbReference>
<evidence type="ECO:0000313" key="5">
    <source>
        <dbReference type="Proteomes" id="UP000184310"/>
    </source>
</evidence>
<keyword evidence="2" id="KW-0812">Transmembrane</keyword>
<dbReference type="RefSeq" id="WP_072993074.1">
    <property type="nucleotide sequence ID" value="NZ_FQZB01000023.1"/>
</dbReference>
<keyword evidence="1" id="KW-0175">Coiled coil</keyword>
<organism evidence="4 5">
    <name type="scientific">Clostridium cavendishii DSM 21758</name>
    <dbReference type="NCBI Taxonomy" id="1121302"/>
    <lineage>
        <taxon>Bacteria</taxon>
        <taxon>Bacillati</taxon>
        <taxon>Bacillota</taxon>
        <taxon>Clostridia</taxon>
        <taxon>Eubacteriales</taxon>
        <taxon>Clostridiaceae</taxon>
        <taxon>Clostridium</taxon>
    </lineage>
</organism>
<dbReference type="Pfam" id="PF13514">
    <property type="entry name" value="AAA_27"/>
    <property type="match status" value="1"/>
</dbReference>
<dbReference type="InterPro" id="IPR038734">
    <property type="entry name" value="YhaN_AAA"/>
</dbReference>
<name>A0A1M6UDQ8_9CLOT</name>
<evidence type="ECO:0000256" key="2">
    <source>
        <dbReference type="SAM" id="Phobius"/>
    </source>
</evidence>
<dbReference type="EMBL" id="FQZB01000023">
    <property type="protein sequence ID" value="SHK67303.1"/>
    <property type="molecule type" value="Genomic_DNA"/>
</dbReference>
<dbReference type="Gene3D" id="3.40.50.300">
    <property type="entry name" value="P-loop containing nucleotide triphosphate hydrolases"/>
    <property type="match status" value="2"/>
</dbReference>
<dbReference type="AlphaFoldDB" id="A0A1M6UDQ8"/>
<accession>A0A1M6UDQ8</accession>
<keyword evidence="2" id="KW-0472">Membrane</keyword>
<keyword evidence="2" id="KW-1133">Transmembrane helix</keyword>
<feature type="coiled-coil region" evidence="1">
    <location>
        <begin position="671"/>
        <end position="795"/>
    </location>
</feature>
<gene>
    <name evidence="4" type="ORF">SAMN02745163_04237</name>
</gene>
<sequence>MRIKGLSISSFGKFKNKDIEFKKGFNVVYGKNEAGKSTIQAFMKAMLFGLNSKRSKDLSSNERLKYLPINQTNAYGEMYVSFQGNDLILKRKFGTTKKEDESIVIDEITGEEVKYILNDEPGKTMLSINAQSFENTLLIKQLGAKVQNGKDDEIMHKITNTFQSGEDSVSYQKAQTNLEGLRKQIITQRKSGALDILKIRLHTLLEERHEGLKLAEDNLNNEAKLIDLKEHREFLNRNLKKAYVSKTYLKKIKLKQEYKEISNYLIKNQELKNRKEQVEDILLTKDGLITEDFIHSLREETRLYFNLKDILNERGESLENIDKILANKLDVLSSYEGFEELPEDIEKNIIKLNLENEALEEKLSAISSTNREIEVIEKKINTYKNEFSNYDRLDSYYEDIQRTFYKYEELLKTIKHKVSSEKLDYNIDNKLKELESKDVYIKVVLGVIIMFLVSTVGLTLTSKLDIFVGSLISVFICIVLGVGFILKNKHQKFKDAAKLEKSKFVEIDGLKALLKEVECKFNYYLNELGYKSYEEIVSAINIYEKKSKEIDLFNLRIEEKKNTLNMLDFQEIEFKLAANKQVVNKLLNFTRTIDIDEFEEKLKEYKELEIELKSLKFEKESITSNLKHVNEDIESKLYIIKEKLELIKLSHIELDEIFTETDILLTKLKQREEIETQLKASEETYKVLLKDRDLEAMAEELQDILKETEEFSYESEEELELEIKEKQRELLETEKEIKDVENAIKTAYMGTRNLVLIEEDIRTVKNNIATYEKKLKAIEIAIKVLEESFKEVQKSFGPLLNKKVGEVFYSLTSGNYEEVKVSESYDLKVRGSSNNQLLKSDYLSSGSIDQIYLSLRIALINLIFEGEEVPVILDEAFVQYDDSRLENALDLLIELSRHKQVILFTCQNREREYLNDKLGVNFINL</sequence>
<dbReference type="Proteomes" id="UP000184310">
    <property type="component" value="Unassembled WGS sequence"/>
</dbReference>
<feature type="coiled-coil region" evidence="1">
    <location>
        <begin position="254"/>
        <end position="281"/>
    </location>
</feature>
<reference evidence="4 5" key="1">
    <citation type="submission" date="2016-11" db="EMBL/GenBank/DDBJ databases">
        <authorList>
            <person name="Jaros S."/>
            <person name="Januszkiewicz K."/>
            <person name="Wedrychowicz H."/>
        </authorList>
    </citation>
    <scope>NUCLEOTIDE SEQUENCE [LARGE SCALE GENOMIC DNA]</scope>
    <source>
        <strain evidence="4 5">DSM 21758</strain>
    </source>
</reference>
<dbReference type="PANTHER" id="PTHR41259">
    <property type="entry name" value="DOUBLE-STRAND BREAK REPAIR RAD50 ATPASE, PUTATIVE-RELATED"/>
    <property type="match status" value="1"/>
</dbReference>
<evidence type="ECO:0000259" key="3">
    <source>
        <dbReference type="Pfam" id="PF13514"/>
    </source>
</evidence>
<dbReference type="InterPro" id="IPR027417">
    <property type="entry name" value="P-loop_NTPase"/>
</dbReference>
<dbReference type="STRING" id="1121302.SAMN02745163_04237"/>
<evidence type="ECO:0000256" key="1">
    <source>
        <dbReference type="SAM" id="Coils"/>
    </source>
</evidence>
<dbReference type="OrthoDB" id="9764467at2"/>
<feature type="coiled-coil region" evidence="1">
    <location>
        <begin position="349"/>
        <end position="393"/>
    </location>
</feature>
<feature type="coiled-coil region" evidence="1">
    <location>
        <begin position="595"/>
        <end position="625"/>
    </location>
</feature>
<keyword evidence="5" id="KW-1185">Reference proteome</keyword>
<feature type="domain" description="YhaN AAA" evidence="3">
    <location>
        <begin position="1"/>
        <end position="57"/>
    </location>
</feature>
<feature type="transmembrane region" description="Helical" evidence="2">
    <location>
        <begin position="439"/>
        <end position="460"/>
    </location>
</feature>
<feature type="transmembrane region" description="Helical" evidence="2">
    <location>
        <begin position="466"/>
        <end position="486"/>
    </location>
</feature>
<evidence type="ECO:0000313" key="4">
    <source>
        <dbReference type="EMBL" id="SHK67303.1"/>
    </source>
</evidence>
<proteinExistence type="predicted"/>
<protein>
    <submittedName>
        <fullName evidence="4">AAA domain-containing protein</fullName>
    </submittedName>
</protein>
<dbReference type="SUPFAM" id="SSF52540">
    <property type="entry name" value="P-loop containing nucleoside triphosphate hydrolases"/>
    <property type="match status" value="2"/>
</dbReference>